<dbReference type="PhylomeDB" id="B4K4B5"/>
<proteinExistence type="predicted"/>
<dbReference type="EMBL" id="CH930717">
    <property type="protein sequence ID" value="EDW04422.1"/>
    <property type="molecule type" value="Genomic_DNA"/>
</dbReference>
<dbReference type="Proteomes" id="UP000001070">
    <property type="component" value="Unassembled WGS sequence"/>
</dbReference>
<dbReference type="GO" id="GO:0003676">
    <property type="term" value="F:nucleic acid binding"/>
    <property type="evidence" value="ECO:0007669"/>
    <property type="project" value="InterPro"/>
</dbReference>
<dbReference type="InterPro" id="IPR036397">
    <property type="entry name" value="RNaseH_sf"/>
</dbReference>
<gene>
    <name evidence="1" type="primary">Dgri\GH22466</name>
    <name evidence="1" type="ORF">Dgri_GH22466</name>
</gene>
<keyword evidence="2" id="KW-1185">Reference proteome</keyword>
<evidence type="ECO:0000313" key="1">
    <source>
        <dbReference type="EMBL" id="EDW04422.1"/>
    </source>
</evidence>
<sequence length="109" mass="12917">MWTAFSHHNRTLIFKSAGPFSYKGYINQWDEVLVNFMAHQPLCQPDYAPTHVPRACRGWFRVVKDFKLLEWPAKSPDLNPTENMWGHLFVEFKWPIDSLRQLSSYEGCR</sequence>
<protein>
    <submittedName>
        <fullName evidence="1">GH22466</fullName>
    </submittedName>
</protein>
<reference evidence="1 2" key="1">
    <citation type="journal article" date="2007" name="Nature">
        <title>Evolution of genes and genomes on the Drosophila phylogeny.</title>
        <authorList>
            <consortium name="Drosophila 12 Genomes Consortium"/>
            <person name="Clark A.G."/>
            <person name="Eisen M.B."/>
            <person name="Smith D.R."/>
            <person name="Bergman C.M."/>
            <person name="Oliver B."/>
            <person name="Markow T.A."/>
            <person name="Kaufman T.C."/>
            <person name="Kellis M."/>
            <person name="Gelbart W."/>
            <person name="Iyer V.N."/>
            <person name="Pollard D.A."/>
            <person name="Sackton T.B."/>
            <person name="Larracuente A.M."/>
            <person name="Singh N.D."/>
            <person name="Abad J.P."/>
            <person name="Abt D.N."/>
            <person name="Adryan B."/>
            <person name="Aguade M."/>
            <person name="Akashi H."/>
            <person name="Anderson W.W."/>
            <person name="Aquadro C.F."/>
            <person name="Ardell D.H."/>
            <person name="Arguello R."/>
            <person name="Artieri C.G."/>
            <person name="Barbash D.A."/>
            <person name="Barker D."/>
            <person name="Barsanti P."/>
            <person name="Batterham P."/>
            <person name="Batzoglou S."/>
            <person name="Begun D."/>
            <person name="Bhutkar A."/>
            <person name="Blanco E."/>
            <person name="Bosak S.A."/>
            <person name="Bradley R.K."/>
            <person name="Brand A.D."/>
            <person name="Brent M.R."/>
            <person name="Brooks A.N."/>
            <person name="Brown R.H."/>
            <person name="Butlin R.K."/>
            <person name="Caggese C."/>
            <person name="Calvi B.R."/>
            <person name="Bernardo de Carvalho A."/>
            <person name="Caspi A."/>
            <person name="Castrezana S."/>
            <person name="Celniker S.E."/>
            <person name="Chang J.L."/>
            <person name="Chapple C."/>
            <person name="Chatterji S."/>
            <person name="Chinwalla A."/>
            <person name="Civetta A."/>
            <person name="Clifton S.W."/>
            <person name="Comeron J.M."/>
            <person name="Costello J.C."/>
            <person name="Coyne J.A."/>
            <person name="Daub J."/>
            <person name="David R.G."/>
            <person name="Delcher A.L."/>
            <person name="Delehaunty K."/>
            <person name="Do C.B."/>
            <person name="Ebling H."/>
            <person name="Edwards K."/>
            <person name="Eickbush T."/>
            <person name="Evans J.D."/>
            <person name="Filipski A."/>
            <person name="Findeiss S."/>
            <person name="Freyhult E."/>
            <person name="Fulton L."/>
            <person name="Fulton R."/>
            <person name="Garcia A.C."/>
            <person name="Gardiner A."/>
            <person name="Garfield D.A."/>
            <person name="Garvin B.E."/>
            <person name="Gibson G."/>
            <person name="Gilbert D."/>
            <person name="Gnerre S."/>
            <person name="Godfrey J."/>
            <person name="Good R."/>
            <person name="Gotea V."/>
            <person name="Gravely B."/>
            <person name="Greenberg A.J."/>
            <person name="Griffiths-Jones S."/>
            <person name="Gross S."/>
            <person name="Guigo R."/>
            <person name="Gustafson E.A."/>
            <person name="Haerty W."/>
            <person name="Hahn M.W."/>
            <person name="Halligan D.L."/>
            <person name="Halpern A.L."/>
            <person name="Halter G.M."/>
            <person name="Han M.V."/>
            <person name="Heger A."/>
            <person name="Hillier L."/>
            <person name="Hinrichs A.S."/>
            <person name="Holmes I."/>
            <person name="Hoskins R.A."/>
            <person name="Hubisz M.J."/>
            <person name="Hultmark D."/>
            <person name="Huntley M.A."/>
            <person name="Jaffe D.B."/>
            <person name="Jagadeeshan S."/>
            <person name="Jeck W.R."/>
            <person name="Johnson J."/>
            <person name="Jones C.D."/>
            <person name="Jordan W.C."/>
            <person name="Karpen G.H."/>
            <person name="Kataoka E."/>
            <person name="Keightley P.D."/>
            <person name="Kheradpour P."/>
            <person name="Kirkness E.F."/>
            <person name="Koerich L.B."/>
            <person name="Kristiansen K."/>
            <person name="Kudrna D."/>
            <person name="Kulathinal R.J."/>
            <person name="Kumar S."/>
            <person name="Kwok R."/>
            <person name="Lander E."/>
            <person name="Langley C.H."/>
            <person name="Lapoint R."/>
            <person name="Lazzaro B.P."/>
            <person name="Lee S.J."/>
            <person name="Levesque L."/>
            <person name="Li R."/>
            <person name="Lin C.F."/>
            <person name="Lin M.F."/>
            <person name="Lindblad-Toh K."/>
            <person name="Llopart A."/>
            <person name="Long M."/>
            <person name="Low L."/>
            <person name="Lozovsky E."/>
            <person name="Lu J."/>
            <person name="Luo M."/>
            <person name="Machado C.A."/>
            <person name="Makalowski W."/>
            <person name="Marzo M."/>
            <person name="Matsuda M."/>
            <person name="Matzkin L."/>
            <person name="McAllister B."/>
            <person name="McBride C.S."/>
            <person name="McKernan B."/>
            <person name="McKernan K."/>
            <person name="Mendez-Lago M."/>
            <person name="Minx P."/>
            <person name="Mollenhauer M.U."/>
            <person name="Montooth K."/>
            <person name="Mount S.M."/>
            <person name="Mu X."/>
            <person name="Myers E."/>
            <person name="Negre B."/>
            <person name="Newfeld S."/>
            <person name="Nielsen R."/>
            <person name="Noor M.A."/>
            <person name="O'Grady P."/>
            <person name="Pachter L."/>
            <person name="Papaceit M."/>
            <person name="Parisi M.J."/>
            <person name="Parisi M."/>
            <person name="Parts L."/>
            <person name="Pedersen J.S."/>
            <person name="Pesole G."/>
            <person name="Phillippy A.M."/>
            <person name="Ponting C.P."/>
            <person name="Pop M."/>
            <person name="Porcelli D."/>
            <person name="Powell J.R."/>
            <person name="Prohaska S."/>
            <person name="Pruitt K."/>
            <person name="Puig M."/>
            <person name="Quesneville H."/>
            <person name="Ram K.R."/>
            <person name="Rand D."/>
            <person name="Rasmussen M.D."/>
            <person name="Reed L.K."/>
            <person name="Reenan R."/>
            <person name="Reily A."/>
            <person name="Remington K.A."/>
            <person name="Rieger T.T."/>
            <person name="Ritchie M.G."/>
            <person name="Robin C."/>
            <person name="Rogers Y.H."/>
            <person name="Rohde C."/>
            <person name="Rozas J."/>
            <person name="Rubenfield M.J."/>
            <person name="Ruiz A."/>
            <person name="Russo S."/>
            <person name="Salzberg S.L."/>
            <person name="Sanchez-Gracia A."/>
            <person name="Saranga D.J."/>
            <person name="Sato H."/>
            <person name="Schaeffer S.W."/>
            <person name="Schatz M.C."/>
            <person name="Schlenke T."/>
            <person name="Schwartz R."/>
            <person name="Segarra C."/>
            <person name="Singh R.S."/>
            <person name="Sirot L."/>
            <person name="Sirota M."/>
            <person name="Sisneros N.B."/>
            <person name="Smith C.D."/>
            <person name="Smith T.F."/>
            <person name="Spieth J."/>
            <person name="Stage D.E."/>
            <person name="Stark A."/>
            <person name="Stephan W."/>
            <person name="Strausberg R.L."/>
            <person name="Strempel S."/>
            <person name="Sturgill D."/>
            <person name="Sutton G."/>
            <person name="Sutton G.G."/>
            <person name="Tao W."/>
            <person name="Teichmann S."/>
            <person name="Tobari Y.N."/>
            <person name="Tomimura Y."/>
            <person name="Tsolas J.M."/>
            <person name="Valente V.L."/>
            <person name="Venter E."/>
            <person name="Venter J.C."/>
            <person name="Vicario S."/>
            <person name="Vieira F.G."/>
            <person name="Vilella A.J."/>
            <person name="Villasante A."/>
            <person name="Walenz B."/>
            <person name="Wang J."/>
            <person name="Wasserman M."/>
            <person name="Watts T."/>
            <person name="Wilson D."/>
            <person name="Wilson R.K."/>
            <person name="Wing R.A."/>
            <person name="Wolfner M.F."/>
            <person name="Wong A."/>
            <person name="Wong G.K."/>
            <person name="Wu C.I."/>
            <person name="Wu G."/>
            <person name="Yamamoto D."/>
            <person name="Yang H.P."/>
            <person name="Yang S.P."/>
            <person name="Yorke J.A."/>
            <person name="Yoshida K."/>
            <person name="Zdobnov E."/>
            <person name="Zhang P."/>
            <person name="Zhang Y."/>
            <person name="Zimin A.V."/>
            <person name="Baldwin J."/>
            <person name="Abdouelleil A."/>
            <person name="Abdulkadir J."/>
            <person name="Abebe A."/>
            <person name="Abera B."/>
            <person name="Abreu J."/>
            <person name="Acer S.C."/>
            <person name="Aftuck L."/>
            <person name="Alexander A."/>
            <person name="An P."/>
            <person name="Anderson E."/>
            <person name="Anderson S."/>
            <person name="Arachi H."/>
            <person name="Azer M."/>
            <person name="Bachantsang P."/>
            <person name="Barry A."/>
            <person name="Bayul T."/>
            <person name="Berlin A."/>
            <person name="Bessette D."/>
            <person name="Bloom T."/>
            <person name="Blye J."/>
            <person name="Boguslavskiy L."/>
            <person name="Bonnet C."/>
            <person name="Boukhgalter B."/>
            <person name="Bourzgui I."/>
            <person name="Brown A."/>
            <person name="Cahill P."/>
            <person name="Channer S."/>
            <person name="Cheshatsang Y."/>
            <person name="Chuda L."/>
            <person name="Citroen M."/>
            <person name="Collymore A."/>
            <person name="Cooke P."/>
            <person name="Costello M."/>
            <person name="D'Aco K."/>
            <person name="Daza R."/>
            <person name="De Haan G."/>
            <person name="DeGray S."/>
            <person name="DeMaso C."/>
            <person name="Dhargay N."/>
            <person name="Dooley K."/>
            <person name="Dooley E."/>
            <person name="Doricent M."/>
            <person name="Dorje P."/>
            <person name="Dorjee K."/>
            <person name="Dupes A."/>
            <person name="Elong R."/>
            <person name="Falk J."/>
            <person name="Farina A."/>
            <person name="Faro S."/>
            <person name="Ferguson D."/>
            <person name="Fisher S."/>
            <person name="Foley C.D."/>
            <person name="Franke A."/>
            <person name="Friedrich D."/>
            <person name="Gadbois L."/>
            <person name="Gearin G."/>
            <person name="Gearin C.R."/>
            <person name="Giannoukos G."/>
            <person name="Goode T."/>
            <person name="Graham J."/>
            <person name="Grandbois E."/>
            <person name="Grewal S."/>
            <person name="Gyaltsen K."/>
            <person name="Hafez N."/>
            <person name="Hagos B."/>
            <person name="Hall J."/>
            <person name="Henson C."/>
            <person name="Hollinger A."/>
            <person name="Honan T."/>
            <person name="Huard M.D."/>
            <person name="Hughes L."/>
            <person name="Hurhula B."/>
            <person name="Husby M.E."/>
            <person name="Kamat A."/>
            <person name="Kanga B."/>
            <person name="Kashin S."/>
            <person name="Khazanovich D."/>
            <person name="Kisner P."/>
            <person name="Lance K."/>
            <person name="Lara M."/>
            <person name="Lee W."/>
            <person name="Lennon N."/>
            <person name="Letendre F."/>
            <person name="LeVine R."/>
            <person name="Lipovsky A."/>
            <person name="Liu X."/>
            <person name="Liu J."/>
            <person name="Liu S."/>
            <person name="Lokyitsang T."/>
            <person name="Lokyitsang Y."/>
            <person name="Lubonja R."/>
            <person name="Lui A."/>
            <person name="MacDonald P."/>
            <person name="Magnisalis V."/>
            <person name="Maru K."/>
            <person name="Matthews C."/>
            <person name="McCusker W."/>
            <person name="McDonough S."/>
            <person name="Mehta T."/>
            <person name="Meldrim J."/>
            <person name="Meneus L."/>
            <person name="Mihai O."/>
            <person name="Mihalev A."/>
            <person name="Mihova T."/>
            <person name="Mittelman R."/>
            <person name="Mlenga V."/>
            <person name="Montmayeur A."/>
            <person name="Mulrain L."/>
            <person name="Navidi A."/>
            <person name="Naylor J."/>
            <person name="Negash T."/>
            <person name="Nguyen T."/>
            <person name="Nguyen N."/>
            <person name="Nicol R."/>
            <person name="Norbu C."/>
            <person name="Norbu N."/>
            <person name="Novod N."/>
            <person name="O'Neill B."/>
            <person name="Osman S."/>
            <person name="Markiewicz E."/>
            <person name="Oyono O.L."/>
            <person name="Patti C."/>
            <person name="Phunkhang P."/>
            <person name="Pierre F."/>
            <person name="Priest M."/>
            <person name="Raghuraman S."/>
            <person name="Rege F."/>
            <person name="Reyes R."/>
            <person name="Rise C."/>
            <person name="Rogov P."/>
            <person name="Ross K."/>
            <person name="Ryan E."/>
            <person name="Settipalli S."/>
            <person name="Shea T."/>
            <person name="Sherpa N."/>
            <person name="Shi L."/>
            <person name="Shih D."/>
            <person name="Sparrow T."/>
            <person name="Spaulding J."/>
            <person name="Stalker J."/>
            <person name="Stange-Thomann N."/>
            <person name="Stavropoulos S."/>
            <person name="Stone C."/>
            <person name="Strader C."/>
            <person name="Tesfaye S."/>
            <person name="Thomson T."/>
            <person name="Thoulutsang Y."/>
            <person name="Thoulutsang D."/>
            <person name="Topham K."/>
            <person name="Topping I."/>
            <person name="Tsamla T."/>
            <person name="Vassiliev H."/>
            <person name="Vo A."/>
            <person name="Wangchuk T."/>
            <person name="Wangdi T."/>
            <person name="Weiand M."/>
            <person name="Wilkinson J."/>
            <person name="Wilson A."/>
            <person name="Yadav S."/>
            <person name="Young G."/>
            <person name="Yu Q."/>
            <person name="Zembek L."/>
            <person name="Zhong D."/>
            <person name="Zimmer A."/>
            <person name="Zwirko Z."/>
            <person name="Jaffe D.B."/>
            <person name="Alvarez P."/>
            <person name="Brockman W."/>
            <person name="Butler J."/>
            <person name="Chin C."/>
            <person name="Gnerre S."/>
            <person name="Grabherr M."/>
            <person name="Kleber M."/>
            <person name="Mauceli E."/>
            <person name="MacCallum I."/>
        </authorList>
    </citation>
    <scope>NUCLEOTIDE SEQUENCE [LARGE SCALE GENOMIC DNA]</scope>
    <source>
        <strain evidence="2">Tucson 15287-2541.00</strain>
    </source>
</reference>
<evidence type="ECO:0000313" key="2">
    <source>
        <dbReference type="Proteomes" id="UP000001070"/>
    </source>
</evidence>
<dbReference type="InParanoid" id="B4K4B5"/>
<accession>B4K4B5</accession>
<organism evidence="2">
    <name type="scientific">Drosophila grimshawi</name>
    <name type="common">Hawaiian fruit fly</name>
    <name type="synonym">Idiomyia grimshawi</name>
    <dbReference type="NCBI Taxonomy" id="7222"/>
    <lineage>
        <taxon>Eukaryota</taxon>
        <taxon>Metazoa</taxon>
        <taxon>Ecdysozoa</taxon>
        <taxon>Arthropoda</taxon>
        <taxon>Hexapoda</taxon>
        <taxon>Insecta</taxon>
        <taxon>Pterygota</taxon>
        <taxon>Neoptera</taxon>
        <taxon>Endopterygota</taxon>
        <taxon>Diptera</taxon>
        <taxon>Brachycera</taxon>
        <taxon>Muscomorpha</taxon>
        <taxon>Ephydroidea</taxon>
        <taxon>Drosophilidae</taxon>
        <taxon>Drosophila</taxon>
        <taxon>Hawaiian Drosophila</taxon>
    </lineage>
</organism>
<name>B4K4B5_DROGR</name>
<dbReference type="AlphaFoldDB" id="B4K4B5"/>
<dbReference type="HOGENOM" id="CLU_033666_13_0_1"/>
<dbReference type="Gene3D" id="3.30.420.10">
    <property type="entry name" value="Ribonuclease H-like superfamily/Ribonuclease H"/>
    <property type="match status" value="1"/>
</dbReference>